<dbReference type="EMBL" id="DRDR01000067">
    <property type="protein sequence ID" value="HDL60110.1"/>
    <property type="molecule type" value="Genomic_DNA"/>
</dbReference>
<comment type="caution">
    <text evidence="1">The sequence shown here is derived from an EMBL/GenBank/DDBJ whole genome shotgun (WGS) entry which is preliminary data.</text>
</comment>
<protein>
    <recommendedName>
        <fullName evidence="2">Antitoxin SocA-like Panacea domain-containing protein</fullName>
    </recommendedName>
</protein>
<accession>A0A7V0Q768</accession>
<dbReference type="AlphaFoldDB" id="A0A7V0Q768"/>
<sequence>MSVKEEDLIYYTIERLGEGTPFRLSRILFLLDLSYWKTKGQKLTSLRYILSPFVFYIEDFRHYLEQTPGVKRIEIKDEQGNPVRGYFKVVSFRKVNLDEKVEKLLDEIIDFIKGMSNKELNEYVTGLPEYKKFCEERIWE</sequence>
<proteinExistence type="predicted"/>
<evidence type="ECO:0008006" key="2">
    <source>
        <dbReference type="Google" id="ProtNLM"/>
    </source>
</evidence>
<dbReference type="Proteomes" id="UP000886381">
    <property type="component" value="Unassembled WGS sequence"/>
</dbReference>
<gene>
    <name evidence="1" type="ORF">ENH14_01500</name>
</gene>
<reference evidence="1" key="1">
    <citation type="journal article" date="2020" name="mSystems">
        <title>Genome- and Community-Level Interaction Insights into Carbon Utilization and Element Cycling Functions of Hydrothermarchaeota in Hydrothermal Sediment.</title>
        <authorList>
            <person name="Zhou Z."/>
            <person name="Liu Y."/>
            <person name="Xu W."/>
            <person name="Pan J."/>
            <person name="Luo Z.H."/>
            <person name="Li M."/>
        </authorList>
    </citation>
    <scope>NUCLEOTIDE SEQUENCE [LARGE SCALE GENOMIC DNA]</scope>
    <source>
        <strain evidence="1">HyVt-28</strain>
    </source>
</reference>
<evidence type="ECO:0000313" key="1">
    <source>
        <dbReference type="EMBL" id="HDL60110.1"/>
    </source>
</evidence>
<name>A0A7V0Q768_UNCW3</name>
<organism evidence="1">
    <name type="scientific">candidate division WOR-3 bacterium</name>
    <dbReference type="NCBI Taxonomy" id="2052148"/>
    <lineage>
        <taxon>Bacteria</taxon>
        <taxon>Bacteria division WOR-3</taxon>
    </lineage>
</organism>